<comment type="caution">
    <text evidence="2">The sequence shown here is derived from an EMBL/GenBank/DDBJ whole genome shotgun (WGS) entry which is preliminary data.</text>
</comment>
<keyword evidence="3" id="KW-1185">Reference proteome</keyword>
<feature type="signal peptide" evidence="1">
    <location>
        <begin position="1"/>
        <end position="24"/>
    </location>
</feature>
<keyword evidence="1" id="KW-0732">Signal</keyword>
<dbReference type="Pfam" id="PF14099">
    <property type="entry name" value="Polysacc_lyase"/>
    <property type="match status" value="1"/>
</dbReference>
<feature type="chain" id="PRO_5047001974" description="Polysaccharide lyase" evidence="1">
    <location>
        <begin position="25"/>
        <end position="384"/>
    </location>
</feature>
<protein>
    <recommendedName>
        <fullName evidence="4">Polysaccharide lyase</fullName>
    </recommendedName>
</protein>
<dbReference type="PROSITE" id="PS51257">
    <property type="entry name" value="PROKAR_LIPOPROTEIN"/>
    <property type="match status" value="1"/>
</dbReference>
<dbReference type="InterPro" id="IPR025975">
    <property type="entry name" value="Polysacc_lyase"/>
</dbReference>
<name>A0ABM8UM65_9BACT</name>
<accession>A0ABM8UM65</accession>
<reference evidence="2 3" key="1">
    <citation type="submission" date="2021-04" db="EMBL/GenBank/DDBJ databases">
        <authorList>
            <person name="Rodrigo-Torres L."/>
            <person name="Arahal R. D."/>
            <person name="Lucena T."/>
        </authorList>
    </citation>
    <scope>NUCLEOTIDE SEQUENCE [LARGE SCALE GENOMIC DNA]</scope>
    <source>
        <strain evidence="2 3">CECT 9623</strain>
    </source>
</reference>
<dbReference type="Gene3D" id="2.60.120.200">
    <property type="match status" value="1"/>
</dbReference>
<evidence type="ECO:0000256" key="1">
    <source>
        <dbReference type="SAM" id="SignalP"/>
    </source>
</evidence>
<evidence type="ECO:0008006" key="4">
    <source>
        <dbReference type="Google" id="ProtNLM"/>
    </source>
</evidence>
<dbReference type="Proteomes" id="UP000679725">
    <property type="component" value="Unassembled WGS sequence"/>
</dbReference>
<evidence type="ECO:0000313" key="3">
    <source>
        <dbReference type="Proteomes" id="UP000679725"/>
    </source>
</evidence>
<evidence type="ECO:0000313" key="2">
    <source>
        <dbReference type="EMBL" id="CAG5068551.1"/>
    </source>
</evidence>
<dbReference type="RefSeq" id="WP_215232694.1">
    <property type="nucleotide sequence ID" value="NZ_CAJRAU010000002.1"/>
</dbReference>
<sequence length="384" mass="43412">MKKKSLLLLLFAVGFFGCSSPETGEVLPENANNETAAGHNAKTGDGGKGPLLSYYSFDNEMGDWYEKAICCSWSATVDRKVKRAGTGALKFELRRGDLPNGARTELGEAPNHNPEGWYAFSMYLPNTFVKDPIEESIVQWQSLPDFAAGEGWRSPPMLLGVLDDRFVLEIRSDANKVTIQDHFTFTRIDLGPVDKDKWLDWVFHVKWSHDNNGVVEVWRNSKLILKRENQPNFYNDEHFPYFKVGIYKWEWSNMARGANQIRSMYVDEIKIGSQSANYNTVAVSQDNALPVTLTSFTASKSGKLANLAWATAEESNSDYFVVQRSSDAKTWKEIGRKAASGQSKSKRNYTFTDQKPLSGAGYYRLKMVDRDQTFSYSAIKNVKF</sequence>
<proteinExistence type="predicted"/>
<gene>
    <name evidence="2" type="ORF">DYBT9623_01282</name>
</gene>
<dbReference type="EMBL" id="CAJRAU010000002">
    <property type="protein sequence ID" value="CAG5068551.1"/>
    <property type="molecule type" value="Genomic_DNA"/>
</dbReference>
<organism evidence="2 3">
    <name type="scientific">Dyadobacter linearis</name>
    <dbReference type="NCBI Taxonomy" id="2823330"/>
    <lineage>
        <taxon>Bacteria</taxon>
        <taxon>Pseudomonadati</taxon>
        <taxon>Bacteroidota</taxon>
        <taxon>Cytophagia</taxon>
        <taxon>Cytophagales</taxon>
        <taxon>Spirosomataceae</taxon>
        <taxon>Dyadobacter</taxon>
    </lineage>
</organism>